<dbReference type="Proteomes" id="UP000190626">
    <property type="component" value="Unassembled WGS sequence"/>
</dbReference>
<dbReference type="PANTHER" id="PTHR21666:SF270">
    <property type="entry name" value="MUREIN HYDROLASE ACTIVATOR ENVC"/>
    <property type="match status" value="1"/>
</dbReference>
<dbReference type="GO" id="GO:0004222">
    <property type="term" value="F:metalloendopeptidase activity"/>
    <property type="evidence" value="ECO:0007669"/>
    <property type="project" value="TreeGrafter"/>
</dbReference>
<reference evidence="3" key="1">
    <citation type="submission" date="2016-07" db="EMBL/GenBank/DDBJ databases">
        <authorList>
            <person name="Florea S."/>
            <person name="Webb J.S."/>
            <person name="Jaromczyk J."/>
            <person name="Schardl C.L."/>
        </authorList>
    </citation>
    <scope>NUCLEOTIDE SEQUENCE [LARGE SCALE GENOMIC DNA]</scope>
    <source>
        <strain evidence="3">CY1</strain>
    </source>
</reference>
<evidence type="ECO:0000313" key="2">
    <source>
        <dbReference type="EMBL" id="OPH61789.1"/>
    </source>
</evidence>
<sequence length="187" mass="20155">MSLVGFSESTFSIKVPIGAVTSPYGSIDSVHHTPHTGIDLYCTINSPIFAPLDGVISKVHDYGNAGLGKAVFVRMNDGRQYIMGHLNEIKVHAGDKIIKGDLLGLSGNTGHSTGAHLHFAAVDKNGRFIDPETLFESIHSGFILWTQKVVTFSDSSYTVFASNYAAPTNVDSSSMLFKLLDAAVYIF</sequence>
<organism evidence="2 3">
    <name type="scientific">Paenibacillus ferrarius</name>
    <dbReference type="NCBI Taxonomy" id="1469647"/>
    <lineage>
        <taxon>Bacteria</taxon>
        <taxon>Bacillati</taxon>
        <taxon>Bacillota</taxon>
        <taxon>Bacilli</taxon>
        <taxon>Bacillales</taxon>
        <taxon>Paenibacillaceae</taxon>
        <taxon>Paenibacillus</taxon>
    </lineage>
</organism>
<comment type="caution">
    <text evidence="2">The sequence shown here is derived from an EMBL/GenBank/DDBJ whole genome shotgun (WGS) entry which is preliminary data.</text>
</comment>
<feature type="domain" description="M23ase beta-sheet core" evidence="1">
    <location>
        <begin position="34"/>
        <end position="131"/>
    </location>
</feature>
<name>A0A1V4HS60_9BACL</name>
<dbReference type="PANTHER" id="PTHR21666">
    <property type="entry name" value="PEPTIDASE-RELATED"/>
    <property type="match status" value="1"/>
</dbReference>
<dbReference type="SUPFAM" id="SSF51261">
    <property type="entry name" value="Duplicated hybrid motif"/>
    <property type="match status" value="1"/>
</dbReference>
<dbReference type="InterPro" id="IPR050570">
    <property type="entry name" value="Cell_wall_metabolism_enzyme"/>
</dbReference>
<keyword evidence="3" id="KW-1185">Reference proteome</keyword>
<evidence type="ECO:0000313" key="3">
    <source>
        <dbReference type="Proteomes" id="UP000190626"/>
    </source>
</evidence>
<dbReference type="CDD" id="cd12797">
    <property type="entry name" value="M23_peptidase"/>
    <property type="match status" value="1"/>
</dbReference>
<evidence type="ECO:0000259" key="1">
    <source>
        <dbReference type="Pfam" id="PF01551"/>
    </source>
</evidence>
<dbReference type="InterPro" id="IPR011055">
    <property type="entry name" value="Dup_hybrid_motif"/>
</dbReference>
<dbReference type="EMBL" id="MBTG01000001">
    <property type="protein sequence ID" value="OPH61789.1"/>
    <property type="molecule type" value="Genomic_DNA"/>
</dbReference>
<dbReference type="STRING" id="1469647.BC351_00685"/>
<protein>
    <recommendedName>
        <fullName evidence="1">M23ase beta-sheet core domain-containing protein</fullName>
    </recommendedName>
</protein>
<dbReference type="Gene3D" id="2.70.70.10">
    <property type="entry name" value="Glucose Permease (Domain IIA)"/>
    <property type="match status" value="1"/>
</dbReference>
<dbReference type="AlphaFoldDB" id="A0A1V4HS60"/>
<proteinExistence type="predicted"/>
<dbReference type="Pfam" id="PF01551">
    <property type="entry name" value="Peptidase_M23"/>
    <property type="match status" value="1"/>
</dbReference>
<dbReference type="InterPro" id="IPR016047">
    <property type="entry name" value="M23ase_b-sheet_dom"/>
</dbReference>
<dbReference type="OrthoDB" id="9805070at2"/>
<gene>
    <name evidence="2" type="ORF">BC351_00685</name>
</gene>
<accession>A0A1V4HS60</accession>